<dbReference type="EMBL" id="BKCJ010996430">
    <property type="protein sequence ID" value="GFC63071.1"/>
    <property type="molecule type" value="Genomic_DNA"/>
</dbReference>
<organism evidence="1">
    <name type="scientific">Tanacetum cinerariifolium</name>
    <name type="common">Dalmatian daisy</name>
    <name type="synonym">Chrysanthemum cinerariifolium</name>
    <dbReference type="NCBI Taxonomy" id="118510"/>
    <lineage>
        <taxon>Eukaryota</taxon>
        <taxon>Viridiplantae</taxon>
        <taxon>Streptophyta</taxon>
        <taxon>Embryophyta</taxon>
        <taxon>Tracheophyta</taxon>
        <taxon>Spermatophyta</taxon>
        <taxon>Magnoliopsida</taxon>
        <taxon>eudicotyledons</taxon>
        <taxon>Gunneridae</taxon>
        <taxon>Pentapetalae</taxon>
        <taxon>asterids</taxon>
        <taxon>campanulids</taxon>
        <taxon>Asterales</taxon>
        <taxon>Asteraceae</taxon>
        <taxon>Asteroideae</taxon>
        <taxon>Anthemideae</taxon>
        <taxon>Anthemidinae</taxon>
        <taxon>Tanacetum</taxon>
    </lineage>
</organism>
<keyword evidence="1" id="KW-0548">Nucleotidyltransferase</keyword>
<proteinExistence type="predicted"/>
<dbReference type="GO" id="GO:0003964">
    <property type="term" value="F:RNA-directed DNA polymerase activity"/>
    <property type="evidence" value="ECO:0007669"/>
    <property type="project" value="UniProtKB-KW"/>
</dbReference>
<dbReference type="PANTHER" id="PTHR46890">
    <property type="entry name" value="NON-LTR RETROLELEMENT REVERSE TRANSCRIPTASE-LIKE PROTEIN-RELATED"/>
    <property type="match status" value="1"/>
</dbReference>
<reference evidence="1" key="1">
    <citation type="journal article" date="2019" name="Sci. Rep.">
        <title>Draft genome of Tanacetum cinerariifolium, the natural source of mosquito coil.</title>
        <authorList>
            <person name="Yamashiro T."/>
            <person name="Shiraishi A."/>
            <person name="Satake H."/>
            <person name="Nakayama K."/>
        </authorList>
    </citation>
    <scope>NUCLEOTIDE SEQUENCE</scope>
</reference>
<gene>
    <name evidence="1" type="ORF">Tci_835041</name>
</gene>
<keyword evidence="1" id="KW-0808">Transferase</keyword>
<comment type="caution">
    <text evidence="1">The sequence shown here is derived from an EMBL/GenBank/DDBJ whole genome shotgun (WGS) entry which is preliminary data.</text>
</comment>
<evidence type="ECO:0000313" key="1">
    <source>
        <dbReference type="EMBL" id="GFC63071.1"/>
    </source>
</evidence>
<dbReference type="PANTHER" id="PTHR46890:SF50">
    <property type="entry name" value="RNA-DIRECTED DNA POLYMERASE, EUKARYOTA, REVERSE TRANSCRIPTASE ZINC-BINDING DOMAIN PROTEIN-RELATED"/>
    <property type="match status" value="1"/>
</dbReference>
<accession>A0A699Q8N3</accession>
<sequence length="151" mass="17182">MDVAQKAKIKWAIKEDENTRFDKPIDNRVHIDMNFPKSITIDQQIDLECAVSREELKKVVWECAVSHFFTFGDIPNGCNSCFIPLILKVPDANLVKDFRQIILIGSMYKIIAKILANRLVGVMGGIFNEVQSAFITERQILDGPFILNEVI</sequence>
<protein>
    <submittedName>
        <fullName evidence="1">RNA-directed DNA polymerase, eukaryota</fullName>
    </submittedName>
</protein>
<keyword evidence="1" id="KW-0695">RNA-directed DNA polymerase</keyword>
<name>A0A699Q8N3_TANCI</name>
<dbReference type="AlphaFoldDB" id="A0A699Q8N3"/>
<dbReference type="InterPro" id="IPR052343">
    <property type="entry name" value="Retrotransposon-Effector_Assoc"/>
</dbReference>